<keyword evidence="3" id="KW-1185">Reference proteome</keyword>
<feature type="transmembrane region" description="Helical" evidence="1">
    <location>
        <begin position="64"/>
        <end position="84"/>
    </location>
</feature>
<evidence type="ECO:0000313" key="3">
    <source>
        <dbReference type="Proteomes" id="UP001056500"/>
    </source>
</evidence>
<dbReference type="RefSeq" id="WP_251875436.1">
    <property type="nucleotide sequence ID" value="NZ_CP098755.1"/>
</dbReference>
<organism evidence="2 3">
    <name type="scientific">Brevibacillus ruminantium</name>
    <dbReference type="NCBI Taxonomy" id="2950604"/>
    <lineage>
        <taxon>Bacteria</taxon>
        <taxon>Bacillati</taxon>
        <taxon>Bacillota</taxon>
        <taxon>Bacilli</taxon>
        <taxon>Bacillales</taxon>
        <taxon>Paenibacillaceae</taxon>
        <taxon>Brevibacillus</taxon>
    </lineage>
</organism>
<protein>
    <submittedName>
        <fullName evidence="2">ABC transporter permease</fullName>
    </submittedName>
</protein>
<dbReference type="PANTHER" id="PTHR43471:SF12">
    <property type="entry name" value="HYPOTHETICAL MEMBRANE PROTEIN, CONSERVED"/>
    <property type="match status" value="1"/>
</dbReference>
<dbReference type="Pfam" id="PF12679">
    <property type="entry name" value="ABC2_membrane_2"/>
    <property type="match status" value="1"/>
</dbReference>
<proteinExistence type="predicted"/>
<accession>A0ABY4WMK1</accession>
<dbReference type="EMBL" id="CP098755">
    <property type="protein sequence ID" value="USG68094.1"/>
    <property type="molecule type" value="Genomic_DNA"/>
</dbReference>
<feature type="transmembrane region" description="Helical" evidence="1">
    <location>
        <begin position="174"/>
        <end position="194"/>
    </location>
</feature>
<sequence length="283" mass="31810">MRGALSNPIIVKELRERFRSKRTFWTLALFLLIMGGIPLGFLIVNPIKADTLGQNKDLFVISAVIHYAMICFVAPALTAGAVSGERERQTLNVLLTTQLSPRTIIWSKLFTSLAFTSLLVIASMPLYSIVMLYGSVSPEQLLKLSLFFVVNILFLGSLGLFCSTLIKRTAVSTIIAYGVAFFFVVATGLIFYFLGEILIQLSPERALARDVWNLPQLQYLAGINPLLVLSAILEDGTLPAVRFDFTPWLFFSCVYLVLSMLLVSWSAYLLAPIKRRWRWSWKK</sequence>
<keyword evidence="1" id="KW-0472">Membrane</keyword>
<feature type="transmembrane region" description="Helical" evidence="1">
    <location>
        <begin position="248"/>
        <end position="271"/>
    </location>
</feature>
<feature type="transmembrane region" description="Helical" evidence="1">
    <location>
        <begin position="141"/>
        <end position="162"/>
    </location>
</feature>
<name>A0ABY4WMK1_9BACL</name>
<dbReference type="Proteomes" id="UP001056500">
    <property type="component" value="Chromosome"/>
</dbReference>
<keyword evidence="1" id="KW-1133">Transmembrane helix</keyword>
<feature type="transmembrane region" description="Helical" evidence="1">
    <location>
        <begin position="105"/>
        <end position="129"/>
    </location>
</feature>
<feature type="transmembrane region" description="Helical" evidence="1">
    <location>
        <begin position="24"/>
        <end position="44"/>
    </location>
</feature>
<keyword evidence="1" id="KW-0812">Transmembrane</keyword>
<evidence type="ECO:0000256" key="1">
    <source>
        <dbReference type="SAM" id="Phobius"/>
    </source>
</evidence>
<dbReference type="PANTHER" id="PTHR43471">
    <property type="entry name" value="ABC TRANSPORTER PERMEASE"/>
    <property type="match status" value="1"/>
</dbReference>
<evidence type="ECO:0000313" key="2">
    <source>
        <dbReference type="EMBL" id="USG68094.1"/>
    </source>
</evidence>
<reference evidence="2" key="1">
    <citation type="submission" date="2022-06" db="EMBL/GenBank/DDBJ databases">
        <title>Genome sequencing of Brevibacillus sp. BB3-R1.</title>
        <authorList>
            <person name="Heo J."/>
            <person name="Lee D."/>
            <person name="Won M."/>
            <person name="Han B.-H."/>
            <person name="Hong S.-B."/>
            <person name="Kwon S.-W."/>
        </authorList>
    </citation>
    <scope>NUCLEOTIDE SEQUENCE</scope>
    <source>
        <strain evidence="2">BB3-R1</strain>
    </source>
</reference>
<gene>
    <name evidence="2" type="ORF">NDK47_12755</name>
</gene>